<evidence type="ECO:0000313" key="1">
    <source>
        <dbReference type="EMBL" id="KAF4045925.1"/>
    </source>
</evidence>
<protein>
    <submittedName>
        <fullName evidence="1">Uncharacterized protein</fullName>
    </submittedName>
</protein>
<dbReference type="InterPro" id="IPR032675">
    <property type="entry name" value="LRR_dom_sf"/>
</dbReference>
<organism evidence="1 3">
    <name type="scientific">Phytophthora infestans</name>
    <name type="common">Potato late blight agent</name>
    <name type="synonym">Botrytis infestans</name>
    <dbReference type="NCBI Taxonomy" id="4787"/>
    <lineage>
        <taxon>Eukaryota</taxon>
        <taxon>Sar</taxon>
        <taxon>Stramenopiles</taxon>
        <taxon>Oomycota</taxon>
        <taxon>Peronosporomycetes</taxon>
        <taxon>Peronosporales</taxon>
        <taxon>Peronosporaceae</taxon>
        <taxon>Phytophthora</taxon>
    </lineage>
</organism>
<dbReference type="Gene3D" id="3.80.10.10">
    <property type="entry name" value="Ribonuclease Inhibitor"/>
    <property type="match status" value="1"/>
</dbReference>
<dbReference type="Proteomes" id="UP000704712">
    <property type="component" value="Unassembled WGS sequence"/>
</dbReference>
<sequence length="213" mass="23622">MSETAVDVAEAEVEEVTTPSGYGVFASDARAVFEACPALTDHSIDIDCRQNNKPQTHYVSSAVYGDEFWEAVAEHCPLLESIEMIDASDHQNFSVQAVKELSDRTLTALASLKYLTVIDLCAVRLTGQGIFDWLCHVTKFEGSVGPERMLSVLIGVDQRTRLAQPRFYAAIVELLRLLSEISEAALEAAACRTKPLIYIHWEPVRVQCVPYVE</sequence>
<keyword evidence="3" id="KW-1185">Reference proteome</keyword>
<dbReference type="EMBL" id="WSZM01000037">
    <property type="protein sequence ID" value="KAF4045925.1"/>
    <property type="molecule type" value="Genomic_DNA"/>
</dbReference>
<name>A0A833TMI8_PHYIN</name>
<evidence type="ECO:0000313" key="3">
    <source>
        <dbReference type="Proteomes" id="UP000602510"/>
    </source>
</evidence>
<reference evidence="1" key="1">
    <citation type="submission" date="2020-04" db="EMBL/GenBank/DDBJ databases">
        <title>Hybrid Assembly of Korean Phytophthora infestans isolates.</title>
        <authorList>
            <person name="Prokchorchik M."/>
            <person name="Lee Y."/>
            <person name="Seo J."/>
            <person name="Cho J.-H."/>
            <person name="Park Y.-E."/>
            <person name="Jang D.-C."/>
            <person name="Im J.-S."/>
            <person name="Choi J.-G."/>
            <person name="Park H.-J."/>
            <person name="Lee G.-B."/>
            <person name="Lee Y.-G."/>
            <person name="Hong S.-Y."/>
            <person name="Cho K."/>
            <person name="Sohn K.H."/>
        </authorList>
    </citation>
    <scope>NUCLEOTIDE SEQUENCE</scope>
    <source>
        <strain evidence="1">KR_1_A1</strain>
        <strain evidence="2">KR_2_A2</strain>
    </source>
</reference>
<comment type="caution">
    <text evidence="1">The sequence shown here is derived from an EMBL/GenBank/DDBJ whole genome shotgun (WGS) entry which is preliminary data.</text>
</comment>
<gene>
    <name evidence="1" type="ORF">GN244_ATG01589</name>
    <name evidence="2" type="ORF">GN958_ATG18885</name>
</gene>
<dbReference type="EMBL" id="JAACNO010002657">
    <property type="protein sequence ID" value="KAF4131852.1"/>
    <property type="molecule type" value="Genomic_DNA"/>
</dbReference>
<dbReference type="AlphaFoldDB" id="A0A833TMI8"/>
<evidence type="ECO:0000313" key="2">
    <source>
        <dbReference type="EMBL" id="KAF4131852.1"/>
    </source>
</evidence>
<proteinExistence type="predicted"/>
<accession>A0A833TMI8</accession>
<dbReference type="Proteomes" id="UP000602510">
    <property type="component" value="Unassembled WGS sequence"/>
</dbReference>